<dbReference type="GO" id="GO:0004252">
    <property type="term" value="F:serine-type endopeptidase activity"/>
    <property type="evidence" value="ECO:0007669"/>
    <property type="project" value="UniProtKB-UniRule"/>
</dbReference>
<evidence type="ECO:0000259" key="7">
    <source>
        <dbReference type="Pfam" id="PF00082"/>
    </source>
</evidence>
<evidence type="ECO:0000256" key="5">
    <source>
        <dbReference type="PROSITE-ProRule" id="PRU01240"/>
    </source>
</evidence>
<evidence type="ECO:0000313" key="9">
    <source>
        <dbReference type="Proteomes" id="UP000183971"/>
    </source>
</evidence>
<dbReference type="Gene3D" id="3.40.50.200">
    <property type="entry name" value="Peptidase S8/S53 domain"/>
    <property type="match status" value="1"/>
</dbReference>
<keyword evidence="2 5" id="KW-0645">Protease</keyword>
<dbReference type="RefSeq" id="XP_031074449.1">
    <property type="nucleotide sequence ID" value="XM_031222125.1"/>
</dbReference>
<evidence type="ECO:0000256" key="3">
    <source>
        <dbReference type="ARBA" id="ARBA00022801"/>
    </source>
</evidence>
<feature type="active site" description="Charge relay system" evidence="5">
    <location>
        <position position="218"/>
    </location>
</feature>
<keyword evidence="3 5" id="KW-0378">Hydrolase</keyword>
<proteinExistence type="inferred from homology"/>
<evidence type="ECO:0000313" key="8">
    <source>
        <dbReference type="EMBL" id="CZR32371.1"/>
    </source>
</evidence>
<dbReference type="Proteomes" id="UP000183971">
    <property type="component" value="Unassembled WGS sequence"/>
</dbReference>
<feature type="domain" description="Peptidase S8/S53" evidence="7">
    <location>
        <begin position="212"/>
        <end position="392"/>
    </location>
</feature>
<dbReference type="PROSITE" id="PS51892">
    <property type="entry name" value="SUBTILASE"/>
    <property type="match status" value="1"/>
</dbReference>
<dbReference type="AlphaFoldDB" id="A0A1L7V3Q9"/>
<name>A0A1L7V3Q9_FUSPR</name>
<feature type="active site" description="Charge relay system" evidence="5">
    <location>
        <position position="377"/>
    </location>
</feature>
<keyword evidence="9" id="KW-1185">Reference proteome</keyword>
<dbReference type="InterPro" id="IPR050131">
    <property type="entry name" value="Peptidase_S8_subtilisin-like"/>
</dbReference>
<dbReference type="SUPFAM" id="SSF52743">
    <property type="entry name" value="Subtilisin-like"/>
    <property type="match status" value="1"/>
</dbReference>
<dbReference type="InterPro" id="IPR036852">
    <property type="entry name" value="Peptidase_S8/S53_dom_sf"/>
</dbReference>
<accession>A0A1L7V3Q9</accession>
<keyword evidence="4 5" id="KW-0720">Serine protease</keyword>
<dbReference type="GeneID" id="42046911"/>
<evidence type="ECO:0000256" key="6">
    <source>
        <dbReference type="SAM" id="MobiDB-lite"/>
    </source>
</evidence>
<comment type="similarity">
    <text evidence="1 5">Belongs to the peptidase S8 family.</text>
</comment>
<dbReference type="InterPro" id="IPR000209">
    <property type="entry name" value="Peptidase_S8/S53_dom"/>
</dbReference>
<comment type="caution">
    <text evidence="8">The sequence shown here is derived from an EMBL/GenBank/DDBJ whole genome shotgun (WGS) entry which is preliminary data.</text>
</comment>
<dbReference type="VEuPathDB" id="FungiDB:FPRO_02024"/>
<dbReference type="InterPro" id="IPR023828">
    <property type="entry name" value="Peptidase_S8_Ser-AS"/>
</dbReference>
<dbReference type="Pfam" id="PF00082">
    <property type="entry name" value="Peptidase_S8"/>
    <property type="match status" value="1"/>
</dbReference>
<sequence length="560" mass="61043">MPQQETTIRHSVPVANRSVKDNTKPQPPKTLPALKSIDQVELNNLQGVKVLDGAGVVQLKDDSFHISQAVRDAHIDKIRSLSQDNPSLGSTSFPGIEATLDSPATMYVGYFHPDVVKAINASPELLCFTPNVVVEKYVVTEEPCSNWGASKVTLSDVRFDEIRALPNSWVRDTAVMNKKGENVTIFILDGEGYLKNDIEANRPFTINACPKVGKAEDHCTVVTNIACGQDHGIAPKASVRIHYFLGTMPTQGFVSCALSGLRWAIQNKKVSGRVVLNMSWGLFDPEPGAVRIASGILQQLIKEYNIIPVAAAGNSGTCLSRTSKAWPQCEPGVIVVGNTDKKGEINKQSCYGPLVDIYAPGTDIAVPGSSLTMSGTSFAAPLVSGFLANLLSSEGPDNNFATINSGELCKMLQESFSVKTDQWKAPNLLFPGDVRTITARMSKPDFDTLTITLTKSIYGIKPPRGTKTHKTSLDDLLKILTAVKEKKQDEYESLLNKRAGAENWDDIPGFKNSWGDLKRFKCEYDVQNETAANDMIRQMSQLSLDAPGESISNILRITLK</sequence>
<dbReference type="PANTHER" id="PTHR43806:SF11">
    <property type="entry name" value="CEREVISIN-RELATED"/>
    <property type="match status" value="1"/>
</dbReference>
<feature type="active site" description="Charge relay system" evidence="5">
    <location>
        <position position="189"/>
    </location>
</feature>
<dbReference type="PROSITE" id="PS00138">
    <property type="entry name" value="SUBTILASE_SER"/>
    <property type="match status" value="1"/>
</dbReference>
<dbReference type="EMBL" id="FJOF01000001">
    <property type="protein sequence ID" value="CZR32371.1"/>
    <property type="molecule type" value="Genomic_DNA"/>
</dbReference>
<evidence type="ECO:0000256" key="1">
    <source>
        <dbReference type="ARBA" id="ARBA00011073"/>
    </source>
</evidence>
<protein>
    <recommendedName>
        <fullName evidence="7">Peptidase S8/S53 domain-containing protein</fullName>
    </recommendedName>
</protein>
<evidence type="ECO:0000256" key="2">
    <source>
        <dbReference type="ARBA" id="ARBA00022670"/>
    </source>
</evidence>
<dbReference type="PANTHER" id="PTHR43806">
    <property type="entry name" value="PEPTIDASE S8"/>
    <property type="match status" value="1"/>
</dbReference>
<gene>
    <name evidence="8" type="ORF">FPRO_02024</name>
</gene>
<evidence type="ECO:0000256" key="4">
    <source>
        <dbReference type="ARBA" id="ARBA00022825"/>
    </source>
</evidence>
<organism evidence="8 9">
    <name type="scientific">Fusarium proliferatum (strain ET1)</name>
    <name type="common">Orchid endophyte fungus</name>
    <dbReference type="NCBI Taxonomy" id="1227346"/>
    <lineage>
        <taxon>Eukaryota</taxon>
        <taxon>Fungi</taxon>
        <taxon>Dikarya</taxon>
        <taxon>Ascomycota</taxon>
        <taxon>Pezizomycotina</taxon>
        <taxon>Sordariomycetes</taxon>
        <taxon>Hypocreomycetidae</taxon>
        <taxon>Hypocreales</taxon>
        <taxon>Nectriaceae</taxon>
        <taxon>Fusarium</taxon>
        <taxon>Fusarium fujikuroi species complex</taxon>
    </lineage>
</organism>
<reference evidence="9" key="1">
    <citation type="journal article" date="2016" name="Genome Biol. Evol.">
        <title>Comparative 'omics' of the Fusarium fujikuroi species complex highlights differences in genetic potential and metabolite synthesis.</title>
        <authorList>
            <person name="Niehaus E.-M."/>
            <person name="Muensterkoetter M."/>
            <person name="Proctor R.H."/>
            <person name="Brown D.W."/>
            <person name="Sharon A."/>
            <person name="Idan Y."/>
            <person name="Oren-Young L."/>
            <person name="Sieber C.M."/>
            <person name="Novak O."/>
            <person name="Pencik A."/>
            <person name="Tarkowska D."/>
            <person name="Hromadova K."/>
            <person name="Freeman S."/>
            <person name="Maymon M."/>
            <person name="Elazar M."/>
            <person name="Youssef S.A."/>
            <person name="El-Shabrawy E.S.M."/>
            <person name="Shalaby A.B.A."/>
            <person name="Houterman P."/>
            <person name="Brock N.L."/>
            <person name="Burkhardt I."/>
            <person name="Tsavkelova E.A."/>
            <person name="Dickschat J.S."/>
            <person name="Galuszka P."/>
            <person name="Gueldener U."/>
            <person name="Tudzynski B."/>
        </authorList>
    </citation>
    <scope>NUCLEOTIDE SEQUENCE [LARGE SCALE GENOMIC DNA]</scope>
    <source>
        <strain evidence="9">ET1</strain>
    </source>
</reference>
<dbReference type="GO" id="GO:0006508">
    <property type="term" value="P:proteolysis"/>
    <property type="evidence" value="ECO:0007669"/>
    <property type="project" value="UniProtKB-KW"/>
</dbReference>
<feature type="region of interest" description="Disordered" evidence="6">
    <location>
        <begin position="1"/>
        <end position="31"/>
    </location>
</feature>